<comment type="caution">
    <text evidence="2">The sequence shown here is derived from an EMBL/GenBank/DDBJ whole genome shotgun (WGS) entry which is preliminary data.</text>
</comment>
<gene>
    <name evidence="2" type="ORF">CMUS01_07816</name>
</gene>
<evidence type="ECO:0000313" key="2">
    <source>
        <dbReference type="EMBL" id="KAF6830235.1"/>
    </source>
</evidence>
<keyword evidence="3" id="KW-1185">Reference proteome</keyword>
<organism evidence="2 3">
    <name type="scientific">Colletotrichum musicola</name>
    <dbReference type="NCBI Taxonomy" id="2175873"/>
    <lineage>
        <taxon>Eukaryota</taxon>
        <taxon>Fungi</taxon>
        <taxon>Dikarya</taxon>
        <taxon>Ascomycota</taxon>
        <taxon>Pezizomycotina</taxon>
        <taxon>Sordariomycetes</taxon>
        <taxon>Hypocreomycetidae</taxon>
        <taxon>Glomerellales</taxon>
        <taxon>Glomerellaceae</taxon>
        <taxon>Colletotrichum</taxon>
        <taxon>Colletotrichum orchidearum species complex</taxon>
    </lineage>
</organism>
<dbReference type="Proteomes" id="UP000639643">
    <property type="component" value="Unassembled WGS sequence"/>
</dbReference>
<name>A0A8H6KFQ1_9PEZI</name>
<sequence>MESEPGSCTQWSTDNQQRPNFRHAPTIRDSNDINNYNNKRWESSWRLSLPSSRRGETRLTLRFLPTVHGPRSTPSQGLLLTSIINMGGFSFSFSHPSLSPTNPAPSNYVSSGLPCASAVPPTSDVSWRLSSPKFHPPSADAPGLWSRSRLGF</sequence>
<evidence type="ECO:0000256" key="1">
    <source>
        <dbReference type="SAM" id="MobiDB-lite"/>
    </source>
</evidence>
<dbReference type="EMBL" id="WIGM01000289">
    <property type="protein sequence ID" value="KAF6830235.1"/>
    <property type="molecule type" value="Genomic_DNA"/>
</dbReference>
<proteinExistence type="predicted"/>
<evidence type="ECO:0000313" key="3">
    <source>
        <dbReference type="Proteomes" id="UP000639643"/>
    </source>
</evidence>
<feature type="region of interest" description="Disordered" evidence="1">
    <location>
        <begin position="1"/>
        <end position="31"/>
    </location>
</feature>
<reference evidence="2" key="1">
    <citation type="journal article" date="2020" name="Phytopathology">
        <title>Genome Sequence Resources of Colletotrichum truncatum, C. plurivorum, C. musicola, and C. sojae: Four Species Pathogenic to Soybean (Glycine max).</title>
        <authorList>
            <person name="Rogerio F."/>
            <person name="Boufleur T.R."/>
            <person name="Ciampi-Guillardi M."/>
            <person name="Sukno S.A."/>
            <person name="Thon M.R."/>
            <person name="Massola Junior N.S."/>
            <person name="Baroncelli R."/>
        </authorList>
    </citation>
    <scope>NUCLEOTIDE SEQUENCE</scope>
    <source>
        <strain evidence="2">LFN0074</strain>
    </source>
</reference>
<protein>
    <submittedName>
        <fullName evidence="2">Uncharacterized protein</fullName>
    </submittedName>
</protein>
<accession>A0A8H6KFQ1</accession>
<feature type="compositionally biased region" description="Polar residues" evidence="1">
    <location>
        <begin position="1"/>
        <end position="19"/>
    </location>
</feature>
<dbReference type="AlphaFoldDB" id="A0A8H6KFQ1"/>